<accession>A0A5N0UVN2</accession>
<gene>
    <name evidence="1" type="ORF">FPZ12_031445</name>
</gene>
<dbReference type="OrthoDB" id="3837807at2"/>
<dbReference type="Gene3D" id="3.30.530.20">
    <property type="match status" value="1"/>
</dbReference>
<evidence type="ECO:0000313" key="2">
    <source>
        <dbReference type="Proteomes" id="UP000319769"/>
    </source>
</evidence>
<evidence type="ECO:0008006" key="3">
    <source>
        <dbReference type="Google" id="ProtNLM"/>
    </source>
</evidence>
<evidence type="ECO:0000313" key="1">
    <source>
        <dbReference type="EMBL" id="KAA9154693.1"/>
    </source>
</evidence>
<proteinExistence type="predicted"/>
<protein>
    <recommendedName>
        <fullName evidence="3">DUF4287 domain-containing protein</fullName>
    </recommendedName>
</protein>
<dbReference type="InterPro" id="IPR023393">
    <property type="entry name" value="START-like_dom_sf"/>
</dbReference>
<reference evidence="1" key="1">
    <citation type="submission" date="2019-09" db="EMBL/GenBank/DDBJ databases">
        <authorList>
            <person name="Teo W.F.A."/>
            <person name="Duangmal K."/>
        </authorList>
    </citation>
    <scope>NUCLEOTIDE SEQUENCE [LARGE SCALE GENOMIC DNA]</scope>
    <source>
        <strain evidence="1">K81G1</strain>
    </source>
</reference>
<dbReference type="RefSeq" id="WP_144749514.1">
    <property type="nucleotide sequence ID" value="NZ_VMNW02000063.1"/>
</dbReference>
<name>A0A5N0UVN2_9PSEU</name>
<keyword evidence="2" id="KW-1185">Reference proteome</keyword>
<dbReference type="EMBL" id="VMNW02000063">
    <property type="protein sequence ID" value="KAA9154693.1"/>
    <property type="molecule type" value="Genomic_DNA"/>
</dbReference>
<organism evidence="1 2">
    <name type="scientific">Amycolatopsis acidicola</name>
    <dbReference type="NCBI Taxonomy" id="2596893"/>
    <lineage>
        <taxon>Bacteria</taxon>
        <taxon>Bacillati</taxon>
        <taxon>Actinomycetota</taxon>
        <taxon>Actinomycetes</taxon>
        <taxon>Pseudonocardiales</taxon>
        <taxon>Pseudonocardiaceae</taxon>
        <taxon>Amycolatopsis</taxon>
    </lineage>
</organism>
<dbReference type="AlphaFoldDB" id="A0A5N0UVN2"/>
<dbReference type="Proteomes" id="UP000319769">
    <property type="component" value="Unassembled WGS sequence"/>
</dbReference>
<comment type="caution">
    <text evidence="1">The sequence shown here is derived from an EMBL/GenBank/DDBJ whole genome shotgun (WGS) entry which is preliminary data.</text>
</comment>
<sequence>MAGKVRERTGRDGEEWFALLDEWGAAKRSHGEIVGRLSTYGIGNWWAQHLTVEYERARGLRAPNQARGGGFSATAGKTVAVPVERLYEAFTEDAVRAGARVRTATPPKTWRADWTGGTRLAAGFVSKGDGRSQVALAHEKLAGAAAVEEAKAYWRERLAALKDRLER</sequence>
<dbReference type="SUPFAM" id="SSF55961">
    <property type="entry name" value="Bet v1-like"/>
    <property type="match status" value="1"/>
</dbReference>